<dbReference type="EMBL" id="JAGPXD010000001">
    <property type="protein sequence ID" value="KAH7376956.1"/>
    <property type="molecule type" value="Genomic_DNA"/>
</dbReference>
<feature type="transmembrane region" description="Helical" evidence="1">
    <location>
        <begin position="45"/>
        <end position="63"/>
    </location>
</feature>
<gene>
    <name evidence="2" type="ORF">B0T11DRAFT_347256</name>
</gene>
<evidence type="ECO:0000313" key="2">
    <source>
        <dbReference type="EMBL" id="KAH7376956.1"/>
    </source>
</evidence>
<accession>A0A8K0TV70</accession>
<feature type="transmembrane region" description="Helical" evidence="1">
    <location>
        <begin position="84"/>
        <end position="102"/>
    </location>
</feature>
<dbReference type="OrthoDB" id="3436860at2759"/>
<comment type="caution">
    <text evidence="2">The sequence shown here is derived from an EMBL/GenBank/DDBJ whole genome shotgun (WGS) entry which is preliminary data.</text>
</comment>
<proteinExistence type="predicted"/>
<feature type="transmembrane region" description="Helical" evidence="1">
    <location>
        <begin position="12"/>
        <end position="33"/>
    </location>
</feature>
<organism evidence="2 3">
    <name type="scientific">Plectosphaerella cucumerina</name>
    <dbReference type="NCBI Taxonomy" id="40658"/>
    <lineage>
        <taxon>Eukaryota</taxon>
        <taxon>Fungi</taxon>
        <taxon>Dikarya</taxon>
        <taxon>Ascomycota</taxon>
        <taxon>Pezizomycotina</taxon>
        <taxon>Sordariomycetes</taxon>
        <taxon>Hypocreomycetidae</taxon>
        <taxon>Glomerellales</taxon>
        <taxon>Plectosphaerellaceae</taxon>
        <taxon>Plectosphaerella</taxon>
    </lineage>
</organism>
<reference evidence="2" key="1">
    <citation type="journal article" date="2021" name="Nat. Commun.">
        <title>Genetic determinants of endophytism in the Arabidopsis root mycobiome.</title>
        <authorList>
            <person name="Mesny F."/>
            <person name="Miyauchi S."/>
            <person name="Thiergart T."/>
            <person name="Pickel B."/>
            <person name="Atanasova L."/>
            <person name="Karlsson M."/>
            <person name="Huettel B."/>
            <person name="Barry K.W."/>
            <person name="Haridas S."/>
            <person name="Chen C."/>
            <person name="Bauer D."/>
            <person name="Andreopoulos W."/>
            <person name="Pangilinan J."/>
            <person name="LaButti K."/>
            <person name="Riley R."/>
            <person name="Lipzen A."/>
            <person name="Clum A."/>
            <person name="Drula E."/>
            <person name="Henrissat B."/>
            <person name="Kohler A."/>
            <person name="Grigoriev I.V."/>
            <person name="Martin F.M."/>
            <person name="Hacquard S."/>
        </authorList>
    </citation>
    <scope>NUCLEOTIDE SEQUENCE</scope>
    <source>
        <strain evidence="2">MPI-CAGE-AT-0016</strain>
    </source>
</reference>
<name>A0A8K0TV70_9PEZI</name>
<keyword evidence="1" id="KW-0472">Membrane</keyword>
<feature type="transmembrane region" description="Helical" evidence="1">
    <location>
        <begin position="114"/>
        <end position="135"/>
    </location>
</feature>
<evidence type="ECO:0000256" key="1">
    <source>
        <dbReference type="SAM" id="Phobius"/>
    </source>
</evidence>
<keyword evidence="1" id="KW-1133">Transmembrane helix</keyword>
<evidence type="ECO:0000313" key="3">
    <source>
        <dbReference type="Proteomes" id="UP000813385"/>
    </source>
</evidence>
<keyword evidence="1" id="KW-0812">Transmembrane</keyword>
<keyword evidence="3" id="KW-1185">Reference proteome</keyword>
<sequence>MSFFNPRFKLAVHIAELVVVHVVLILAAVRMLAFPAPNFGSRGNTIALGMGAKSLIIIIYQLATGHIKKFKRWHSYKANAILNSLEIVFWAAVCFLMIQANIQRCSGTSCILSWIIVVLAVFMSILSAWAAMVTIREFREYKAKGTVSHDRHASLESATESSQAVYMGYHHDQRK</sequence>
<dbReference type="Proteomes" id="UP000813385">
    <property type="component" value="Unassembled WGS sequence"/>
</dbReference>
<dbReference type="AlphaFoldDB" id="A0A8K0TV70"/>
<protein>
    <submittedName>
        <fullName evidence="2">Uncharacterized protein</fullName>
    </submittedName>
</protein>